<keyword evidence="2" id="KW-1185">Reference proteome</keyword>
<accession>A0ABW4LPH4</accession>
<dbReference type="RefSeq" id="WP_377928193.1">
    <property type="nucleotide sequence ID" value="NZ_JBHUEM010000014.1"/>
</dbReference>
<name>A0ABW4LPH4_9BACI</name>
<gene>
    <name evidence="1" type="ORF">ACFSCX_10550</name>
</gene>
<evidence type="ECO:0000313" key="2">
    <source>
        <dbReference type="Proteomes" id="UP001597214"/>
    </source>
</evidence>
<reference evidence="2" key="1">
    <citation type="journal article" date="2019" name="Int. J. Syst. Evol. Microbiol.">
        <title>The Global Catalogue of Microorganisms (GCM) 10K type strain sequencing project: providing services to taxonomists for standard genome sequencing and annotation.</title>
        <authorList>
            <consortium name="The Broad Institute Genomics Platform"/>
            <consortium name="The Broad Institute Genome Sequencing Center for Infectious Disease"/>
            <person name="Wu L."/>
            <person name="Ma J."/>
        </authorList>
    </citation>
    <scope>NUCLEOTIDE SEQUENCE [LARGE SCALE GENOMIC DNA]</scope>
    <source>
        <strain evidence="2">CCUG 49339</strain>
    </source>
</reference>
<evidence type="ECO:0000313" key="1">
    <source>
        <dbReference type="EMBL" id="MFD1737002.1"/>
    </source>
</evidence>
<sequence>MQKPSDYYYYIKRVDIQDYIFAGIWFSTLVESEMWSDFEDFRHCPLHL</sequence>
<proteinExistence type="predicted"/>
<dbReference type="EMBL" id="JBHUEM010000014">
    <property type="protein sequence ID" value="MFD1737002.1"/>
    <property type="molecule type" value="Genomic_DNA"/>
</dbReference>
<comment type="caution">
    <text evidence="1">The sequence shown here is derived from an EMBL/GenBank/DDBJ whole genome shotgun (WGS) entry which is preliminary data.</text>
</comment>
<dbReference type="Proteomes" id="UP001597214">
    <property type="component" value="Unassembled WGS sequence"/>
</dbReference>
<organism evidence="1 2">
    <name type="scientific">Bacillus salitolerans</name>
    <dbReference type="NCBI Taxonomy" id="1437434"/>
    <lineage>
        <taxon>Bacteria</taxon>
        <taxon>Bacillati</taxon>
        <taxon>Bacillota</taxon>
        <taxon>Bacilli</taxon>
        <taxon>Bacillales</taxon>
        <taxon>Bacillaceae</taxon>
        <taxon>Bacillus</taxon>
    </lineage>
</organism>
<protein>
    <submittedName>
        <fullName evidence="1">Uncharacterized protein</fullName>
    </submittedName>
</protein>